<feature type="domain" description="N-acetyltransferase" evidence="1">
    <location>
        <begin position="35"/>
        <end position="168"/>
    </location>
</feature>
<dbReference type="InterPro" id="IPR000182">
    <property type="entry name" value="GNAT_dom"/>
</dbReference>
<evidence type="ECO:0000313" key="2">
    <source>
        <dbReference type="EMBL" id="SEM68370.1"/>
    </source>
</evidence>
<dbReference type="Gene3D" id="3.40.630.30">
    <property type="match status" value="1"/>
</dbReference>
<proteinExistence type="predicted"/>
<organism evidence="2 3">
    <name type="scientific">Hydrogenoanaerobacterium saccharovorans</name>
    <dbReference type="NCBI Taxonomy" id="474960"/>
    <lineage>
        <taxon>Bacteria</taxon>
        <taxon>Bacillati</taxon>
        <taxon>Bacillota</taxon>
        <taxon>Clostridia</taxon>
        <taxon>Eubacteriales</taxon>
        <taxon>Oscillospiraceae</taxon>
        <taxon>Hydrogenoanaerobacterium</taxon>
    </lineage>
</organism>
<dbReference type="PANTHER" id="PTHR43415:SF3">
    <property type="entry name" value="GNAT-FAMILY ACETYLTRANSFERASE"/>
    <property type="match status" value="1"/>
</dbReference>
<reference evidence="2 3" key="1">
    <citation type="submission" date="2016-10" db="EMBL/GenBank/DDBJ databases">
        <authorList>
            <person name="de Groot N.N."/>
        </authorList>
    </citation>
    <scope>NUCLEOTIDE SEQUENCE [LARGE SCALE GENOMIC DNA]</scope>
    <source>
        <strain evidence="2 3">CGMCC 1.5070</strain>
    </source>
</reference>
<name>A0A1H8ACC0_9FIRM</name>
<gene>
    <name evidence="2" type="ORF">SAMN05216180_1257</name>
</gene>
<evidence type="ECO:0000259" key="1">
    <source>
        <dbReference type="PROSITE" id="PS51186"/>
    </source>
</evidence>
<dbReference type="Proteomes" id="UP000199158">
    <property type="component" value="Unassembled WGS sequence"/>
</dbReference>
<dbReference type="STRING" id="474960.SAMN05216180_1257"/>
<accession>A0A1H8ACC0</accession>
<keyword evidence="3" id="KW-1185">Reference proteome</keyword>
<dbReference type="InterPro" id="IPR016181">
    <property type="entry name" value="Acyl_CoA_acyltransferase"/>
</dbReference>
<evidence type="ECO:0000313" key="3">
    <source>
        <dbReference type="Proteomes" id="UP000199158"/>
    </source>
</evidence>
<dbReference type="PROSITE" id="PS51186">
    <property type="entry name" value="GNAT"/>
    <property type="match status" value="1"/>
</dbReference>
<keyword evidence="2" id="KW-0808">Transferase</keyword>
<dbReference type="PANTHER" id="PTHR43415">
    <property type="entry name" value="SPERMIDINE N(1)-ACETYLTRANSFERASE"/>
    <property type="match status" value="1"/>
</dbReference>
<dbReference type="Pfam" id="PF00583">
    <property type="entry name" value="Acetyltransf_1"/>
    <property type="match status" value="1"/>
</dbReference>
<sequence length="168" mass="19169">MALQFDIENKEKKIMNMICKQMDYTSFPLLKPLWVKLVENNGSNSTYFSHLFKTFTFEVHESLLQQKIASGCEVIFFVLLSKEGGEPGGFCAVNCNRELGEGEIEMLYVDERLRGSGYGKLLMSKALAYFDENGISNLKLCVAFGNDKAIGFYQKFGFYPFTIDMLRK</sequence>
<dbReference type="CDD" id="cd04301">
    <property type="entry name" value="NAT_SF"/>
    <property type="match status" value="1"/>
</dbReference>
<dbReference type="GO" id="GO:0016747">
    <property type="term" value="F:acyltransferase activity, transferring groups other than amino-acyl groups"/>
    <property type="evidence" value="ECO:0007669"/>
    <property type="project" value="InterPro"/>
</dbReference>
<dbReference type="AlphaFoldDB" id="A0A1H8ACC0"/>
<dbReference type="EMBL" id="FOCG01000001">
    <property type="protein sequence ID" value="SEM68370.1"/>
    <property type="molecule type" value="Genomic_DNA"/>
</dbReference>
<protein>
    <submittedName>
        <fullName evidence="2">Acetyltransferase (GNAT) family protein</fullName>
    </submittedName>
</protein>
<dbReference type="SUPFAM" id="SSF55729">
    <property type="entry name" value="Acyl-CoA N-acyltransferases (Nat)"/>
    <property type="match status" value="1"/>
</dbReference>